<evidence type="ECO:0000256" key="1">
    <source>
        <dbReference type="SAM" id="MobiDB-lite"/>
    </source>
</evidence>
<accession>A0A6C0BRR1</accession>
<keyword evidence="2" id="KW-1133">Transmembrane helix</keyword>
<evidence type="ECO:0000256" key="2">
    <source>
        <dbReference type="SAM" id="Phobius"/>
    </source>
</evidence>
<feature type="transmembrane region" description="Helical" evidence="2">
    <location>
        <begin position="48"/>
        <end position="66"/>
    </location>
</feature>
<keyword evidence="2" id="KW-0812">Transmembrane</keyword>
<sequence length="327" mass="36855">MNDYVLPTDFKMYMPILFIIVVWYSDGVDVAMFALSVTILIMSFMDDIIVVIPTIILITLMYILYIRNTTTDESFKFKKRWKRASRGVKSAWKSATMKKSWKRIARNAIRFAKGKRSPAKLRARRLKKEKSGEPDPKTYLNTAESCELNPTSCTEVTLTIPAFAEYSKKIPLREGFREGGTNPAKGKTNPAIGTTNPANTHARIREIIDNGERLSKDLVKTTNTSPKNKIGKSEPMENRNTKPGKMKETDQIASAYENIEKILGSDVIKNMSKDSGDLAMKQQNLVKQMNDLTPILSKYTQMMDGFDSSKLTDILGGLNNMIATTRV</sequence>
<feature type="compositionally biased region" description="Basic and acidic residues" evidence="1">
    <location>
        <begin position="231"/>
        <end position="245"/>
    </location>
</feature>
<organism evidence="3">
    <name type="scientific">viral metagenome</name>
    <dbReference type="NCBI Taxonomy" id="1070528"/>
    <lineage>
        <taxon>unclassified sequences</taxon>
        <taxon>metagenomes</taxon>
        <taxon>organismal metagenomes</taxon>
    </lineage>
</organism>
<dbReference type="AlphaFoldDB" id="A0A6C0BRR1"/>
<feature type="region of interest" description="Disordered" evidence="1">
    <location>
        <begin position="222"/>
        <end position="245"/>
    </location>
</feature>
<evidence type="ECO:0000313" key="3">
    <source>
        <dbReference type="EMBL" id="QHS94740.1"/>
    </source>
</evidence>
<feature type="region of interest" description="Disordered" evidence="1">
    <location>
        <begin position="174"/>
        <end position="197"/>
    </location>
</feature>
<protein>
    <submittedName>
        <fullName evidence="3">Uncharacterized protein</fullName>
    </submittedName>
</protein>
<name>A0A6C0BRR1_9ZZZZ</name>
<dbReference type="EMBL" id="MN739232">
    <property type="protein sequence ID" value="QHS94740.1"/>
    <property type="molecule type" value="Genomic_DNA"/>
</dbReference>
<proteinExistence type="predicted"/>
<feature type="transmembrane region" description="Helical" evidence="2">
    <location>
        <begin position="12"/>
        <end position="41"/>
    </location>
</feature>
<keyword evidence="2" id="KW-0472">Membrane</keyword>
<reference evidence="3" key="1">
    <citation type="journal article" date="2020" name="Nature">
        <title>Giant virus diversity and host interactions through global metagenomics.</title>
        <authorList>
            <person name="Schulz F."/>
            <person name="Roux S."/>
            <person name="Paez-Espino D."/>
            <person name="Jungbluth S."/>
            <person name="Walsh D.A."/>
            <person name="Denef V.J."/>
            <person name="McMahon K.D."/>
            <person name="Konstantinidis K.T."/>
            <person name="Eloe-Fadrosh E.A."/>
            <person name="Kyrpides N.C."/>
            <person name="Woyke T."/>
        </authorList>
    </citation>
    <scope>NUCLEOTIDE SEQUENCE</scope>
    <source>
        <strain evidence="3">GVMAG-M-3300018416-45</strain>
    </source>
</reference>